<dbReference type="Proteomes" id="UP000028067">
    <property type="component" value="Unassembled WGS sequence"/>
</dbReference>
<gene>
    <name evidence="1" type="ORF">SK271_0878</name>
</gene>
<protein>
    <submittedName>
        <fullName evidence="1">Uncharacterized protein</fullName>
    </submittedName>
</protein>
<dbReference type="RefSeq" id="WP_080713131.1">
    <property type="nucleotide sequence ID" value="NZ_NWMU01000019.1"/>
</dbReference>
<proteinExistence type="predicted"/>
<accession>A0A081SAC1</accession>
<dbReference type="AlphaFoldDB" id="A0A081SAC1"/>
<evidence type="ECO:0000313" key="2">
    <source>
        <dbReference type="Proteomes" id="UP000028067"/>
    </source>
</evidence>
<reference evidence="1 2" key="1">
    <citation type="submission" date="2014-05" db="EMBL/GenBank/DDBJ databases">
        <authorList>
            <person name="Daugherty S.C."/>
            <person name="Tallon L.J."/>
            <person name="Sadzewicz L."/>
            <person name="Kilian M."/>
            <person name="Tettelin H."/>
        </authorList>
    </citation>
    <scope>NUCLEOTIDE SEQUENCE [LARGE SCALE GENOMIC DNA]</scope>
    <source>
        <strain evidence="1 2">SK271</strain>
    </source>
</reference>
<name>A0A081SAC1_STRMT</name>
<evidence type="ECO:0000313" key="1">
    <source>
        <dbReference type="EMBL" id="KER07874.1"/>
    </source>
</evidence>
<dbReference type="EMBL" id="JPGW01000012">
    <property type="protein sequence ID" value="KER07874.1"/>
    <property type="molecule type" value="Genomic_DNA"/>
</dbReference>
<comment type="caution">
    <text evidence="1">The sequence shown here is derived from an EMBL/GenBank/DDBJ whole genome shotgun (WGS) entry which is preliminary data.</text>
</comment>
<organism evidence="1 2">
    <name type="scientific">Streptococcus mitis</name>
    <dbReference type="NCBI Taxonomy" id="28037"/>
    <lineage>
        <taxon>Bacteria</taxon>
        <taxon>Bacillati</taxon>
        <taxon>Bacillota</taxon>
        <taxon>Bacilli</taxon>
        <taxon>Lactobacillales</taxon>
        <taxon>Streptococcaceae</taxon>
        <taxon>Streptococcus</taxon>
        <taxon>Streptococcus mitis group</taxon>
    </lineage>
</organism>
<dbReference type="PATRIC" id="fig|28037.94.peg.822"/>
<sequence length="67" mass="7808">MGGSYHIHFSTYVNDNPKQSLKVELYFTDASISPFTLIKPDPFKDKKKKMSRWFIGEIEILDDPARD</sequence>